<dbReference type="Pfam" id="PF00307">
    <property type="entry name" value="CH"/>
    <property type="match status" value="2"/>
</dbReference>
<dbReference type="PROSITE" id="PS50222">
    <property type="entry name" value="EF_HAND_2"/>
    <property type="match status" value="2"/>
</dbReference>
<name>A0AA35XGZ4_GEOBA</name>
<evidence type="ECO:0000256" key="6">
    <source>
        <dbReference type="SAM" id="Coils"/>
    </source>
</evidence>
<dbReference type="InterPro" id="IPR014837">
    <property type="entry name" value="EF-hand_Ca_insen"/>
</dbReference>
<dbReference type="SUPFAM" id="SSF47473">
    <property type="entry name" value="EF-hand"/>
    <property type="match status" value="1"/>
</dbReference>
<feature type="domain" description="EF-hand" evidence="8">
    <location>
        <begin position="780"/>
        <end position="815"/>
    </location>
</feature>
<dbReference type="AlphaFoldDB" id="A0AA35XGZ4"/>
<dbReference type="CDD" id="cd00176">
    <property type="entry name" value="SPEC"/>
    <property type="match status" value="2"/>
</dbReference>
<proteinExistence type="inferred from homology"/>
<dbReference type="EMBL" id="CASHTH010003974">
    <property type="protein sequence ID" value="CAI8051941.1"/>
    <property type="molecule type" value="Genomic_DNA"/>
</dbReference>
<keyword evidence="10" id="KW-1185">Reference proteome</keyword>
<dbReference type="SUPFAM" id="SSF47576">
    <property type="entry name" value="Calponin-homology domain, CH-domain"/>
    <property type="match status" value="1"/>
</dbReference>
<feature type="domain" description="Calponin-homology (CH)" evidence="7">
    <location>
        <begin position="28"/>
        <end position="133"/>
    </location>
</feature>
<evidence type="ECO:0000256" key="5">
    <source>
        <dbReference type="ARBA" id="ARBA00023203"/>
    </source>
</evidence>
<dbReference type="Proteomes" id="UP001174909">
    <property type="component" value="Unassembled WGS sequence"/>
</dbReference>
<organism evidence="9 10">
    <name type="scientific">Geodia barretti</name>
    <name type="common">Barrett's horny sponge</name>
    <dbReference type="NCBI Taxonomy" id="519541"/>
    <lineage>
        <taxon>Eukaryota</taxon>
        <taxon>Metazoa</taxon>
        <taxon>Porifera</taxon>
        <taxon>Demospongiae</taxon>
        <taxon>Heteroscleromorpha</taxon>
        <taxon>Tetractinellida</taxon>
        <taxon>Astrophorina</taxon>
        <taxon>Geodiidae</taxon>
        <taxon>Geodia</taxon>
    </lineage>
</organism>
<reference evidence="9" key="1">
    <citation type="submission" date="2023-03" db="EMBL/GenBank/DDBJ databases">
        <authorList>
            <person name="Steffen K."/>
            <person name="Cardenas P."/>
        </authorList>
    </citation>
    <scope>NUCLEOTIDE SEQUENCE</scope>
</reference>
<keyword evidence="6" id="KW-0175">Coiled coil</keyword>
<gene>
    <name evidence="9" type="ORF">GBAR_LOCUS28415</name>
</gene>
<dbReference type="SMART" id="SM01184">
    <property type="entry name" value="efhand_Ca_insen"/>
    <property type="match status" value="1"/>
</dbReference>
<dbReference type="PANTHER" id="PTHR11915">
    <property type="entry name" value="SPECTRIN/FILAMIN RELATED CYTOSKELETAL PROTEIN"/>
    <property type="match status" value="1"/>
</dbReference>
<evidence type="ECO:0000259" key="8">
    <source>
        <dbReference type="PROSITE" id="PS50222"/>
    </source>
</evidence>
<dbReference type="InterPro" id="IPR018159">
    <property type="entry name" value="Spectrin/alpha-actinin"/>
</dbReference>
<dbReference type="InterPro" id="IPR018247">
    <property type="entry name" value="EF_Hand_1_Ca_BS"/>
</dbReference>
<dbReference type="SUPFAM" id="SSF46966">
    <property type="entry name" value="Spectrin repeat"/>
    <property type="match status" value="4"/>
</dbReference>
<evidence type="ECO:0000313" key="9">
    <source>
        <dbReference type="EMBL" id="CAI8051941.1"/>
    </source>
</evidence>
<protein>
    <submittedName>
        <fullName evidence="9">Alpha-actinin-1</fullName>
    </submittedName>
</protein>
<dbReference type="PROSITE" id="PS00018">
    <property type="entry name" value="EF_HAND_1"/>
    <property type="match status" value="1"/>
</dbReference>
<feature type="domain" description="Calponin-homology (CH)" evidence="7">
    <location>
        <begin position="142"/>
        <end position="248"/>
    </location>
</feature>
<dbReference type="Pfam" id="PF13499">
    <property type="entry name" value="EF-hand_7"/>
    <property type="match status" value="1"/>
</dbReference>
<evidence type="ECO:0000256" key="1">
    <source>
        <dbReference type="ARBA" id="ARBA00010255"/>
    </source>
</evidence>
<dbReference type="PROSITE" id="PS50021">
    <property type="entry name" value="CH"/>
    <property type="match status" value="2"/>
</dbReference>
<comment type="similarity">
    <text evidence="1">Belongs to the alpha-actinin family.</text>
</comment>
<evidence type="ECO:0000256" key="2">
    <source>
        <dbReference type="ARBA" id="ARBA00022723"/>
    </source>
</evidence>
<keyword evidence="5" id="KW-0009">Actin-binding</keyword>
<feature type="domain" description="EF-hand" evidence="8">
    <location>
        <begin position="739"/>
        <end position="774"/>
    </location>
</feature>
<dbReference type="FunFam" id="1.10.418.10:FF:000001">
    <property type="entry name" value="Actinin alpha 1"/>
    <property type="match status" value="1"/>
</dbReference>
<evidence type="ECO:0000259" key="7">
    <source>
        <dbReference type="PROSITE" id="PS50021"/>
    </source>
</evidence>
<keyword evidence="4" id="KW-0106">Calcium</keyword>
<evidence type="ECO:0000256" key="3">
    <source>
        <dbReference type="ARBA" id="ARBA00022737"/>
    </source>
</evidence>
<dbReference type="SMART" id="SM00033">
    <property type="entry name" value="CH"/>
    <property type="match status" value="2"/>
</dbReference>
<evidence type="ECO:0000256" key="4">
    <source>
        <dbReference type="ARBA" id="ARBA00022837"/>
    </source>
</evidence>
<dbReference type="Gene3D" id="1.10.238.10">
    <property type="entry name" value="EF-hand"/>
    <property type="match status" value="2"/>
</dbReference>
<dbReference type="InterPro" id="IPR002048">
    <property type="entry name" value="EF_hand_dom"/>
</dbReference>
<dbReference type="InterPro" id="IPR001589">
    <property type="entry name" value="Actinin_actin-bd_CS"/>
</dbReference>
<dbReference type="Gene3D" id="1.10.418.10">
    <property type="entry name" value="Calponin-like domain"/>
    <property type="match status" value="2"/>
</dbReference>
<dbReference type="PROSITE" id="PS00019">
    <property type="entry name" value="ACTININ_1"/>
    <property type="match status" value="1"/>
</dbReference>
<feature type="coiled-coil region" evidence="6">
    <location>
        <begin position="436"/>
        <end position="463"/>
    </location>
</feature>
<dbReference type="GO" id="GO:0003779">
    <property type="term" value="F:actin binding"/>
    <property type="evidence" value="ECO:0007669"/>
    <property type="project" value="UniProtKB-KW"/>
</dbReference>
<dbReference type="CDD" id="cd00051">
    <property type="entry name" value="EFh"/>
    <property type="match status" value="1"/>
</dbReference>
<dbReference type="InterPro" id="IPR001715">
    <property type="entry name" value="CH_dom"/>
</dbReference>
<comment type="caution">
    <text evidence="9">The sequence shown here is derived from an EMBL/GenBank/DDBJ whole genome shotgun (WGS) entry which is preliminary data.</text>
</comment>
<dbReference type="FunFam" id="1.10.238.10:FF:000004">
    <property type="entry name" value="Actinin alpha 1"/>
    <property type="match status" value="1"/>
</dbReference>
<dbReference type="InterPro" id="IPR011992">
    <property type="entry name" value="EF-hand-dom_pair"/>
</dbReference>
<dbReference type="Pfam" id="PF00435">
    <property type="entry name" value="Spectrin"/>
    <property type="match status" value="4"/>
</dbReference>
<accession>A0AA35XGZ4</accession>
<dbReference type="SMART" id="SM00150">
    <property type="entry name" value="SPEC"/>
    <property type="match status" value="4"/>
</dbReference>
<dbReference type="CDD" id="cd21216">
    <property type="entry name" value="CH_ACTN_rpt2"/>
    <property type="match status" value="1"/>
</dbReference>
<dbReference type="InterPro" id="IPR002017">
    <property type="entry name" value="Spectrin_repeat"/>
</dbReference>
<dbReference type="SMART" id="SM00054">
    <property type="entry name" value="EFh"/>
    <property type="match status" value="2"/>
</dbReference>
<dbReference type="Gene3D" id="1.20.58.60">
    <property type="match status" value="4"/>
</dbReference>
<keyword evidence="2" id="KW-0479">Metal-binding</keyword>
<evidence type="ECO:0000313" key="10">
    <source>
        <dbReference type="Proteomes" id="UP001174909"/>
    </source>
</evidence>
<dbReference type="FunFam" id="1.10.418.10:FF:000036">
    <property type="entry name" value="Actinin alpha 1"/>
    <property type="match status" value="1"/>
</dbReference>
<sequence>MADEVDRPYAGQEGEINDKLVLDLAWERQQKKTFTAWCNSHLRKLGIQIKELDTDFRDGLNLLKLLEIIAGEKLPPAEKRGKMRVHKIANVGKALSFIASKGVKLAGIGSEEIVDGNLKMTLGMIWTIILRFAIQDISVEELSAKEGLLLWCQRKTAPYKNVNVHNFHMSFKDGLAFCALIHRHRPELIDYDSLKKGDDMHNLNLAFEVAEKHLDIPKMLDAEDLHNTPKPDERAVMTYVSSYYHAFSSSARAEQAAKRIGKVLNVNQENERMMQEYETMASDLLEWIQRTMPWLNDRSPEKNLTEAQEKLEEFRQYGTATKPPKSDEKAKLEAHFHTLQTKLRLSSRPAYVPSEGKLVSNISAAWKTLEEAEKEKEEFLRSELRRLQRLELLAAKFDAKASKVELWAAGKDEALVVTEDIDSSNLAEIMALDKIHETFQSDIDAENNRIAQLEALAQELSDYQYYHADDVNARMQSLKETVAHLGELTIARAERIKEAIVKQQQLDALRLNFAKKGAAFNNWMDNTMDDLQETFVCSSIEEVEQLQAELEEFKAGPLQEASANYDELNGFVTAMAELGSTDNPYTTLTPTLVYDKWCKVLDTVPEREQKLADEMERQQANEELRVAFAEKANSLAEYISQRQGELAEQSMKALGTMEDQLQALVAFEAETLTHQPEMDSAEEIHRQTQAALIFDNKHSKFSMEGLRANWTGLLLAVQRAKNETENQILIRDSKGLSEDQIKEYRQSFDHFDRDHSGQLDKNEYRACLLSLGYKLGSDPTNDPEFDTLWAEIDPNETGYVTFEAFLDFMSRRMVDQDTADQVLESFKILAGDKPYITGDELRRELPPEQAEYCISRMAPYEGDGAPEGALDYTSFSSALYGQSEL</sequence>
<dbReference type="GO" id="GO:0005509">
    <property type="term" value="F:calcium ion binding"/>
    <property type="evidence" value="ECO:0007669"/>
    <property type="project" value="InterPro"/>
</dbReference>
<dbReference type="PROSITE" id="PS00020">
    <property type="entry name" value="ACTININ_2"/>
    <property type="match status" value="1"/>
</dbReference>
<dbReference type="InterPro" id="IPR036872">
    <property type="entry name" value="CH_dom_sf"/>
</dbReference>
<dbReference type="Pfam" id="PF08726">
    <property type="entry name" value="EFhand_Ca_insen"/>
    <property type="match status" value="1"/>
</dbReference>
<dbReference type="CDD" id="cd21214">
    <property type="entry name" value="CH_ACTN_rpt1"/>
    <property type="match status" value="1"/>
</dbReference>
<keyword evidence="3" id="KW-0677">Repeat</keyword>